<proteinExistence type="predicted"/>
<protein>
    <submittedName>
        <fullName evidence="2">Uncharacterized protein</fullName>
    </submittedName>
</protein>
<gene>
    <name evidence="2" type="ORF">BLNAU_12197</name>
</gene>
<comment type="caution">
    <text evidence="2">The sequence shown here is derived from an EMBL/GenBank/DDBJ whole genome shotgun (WGS) entry which is preliminary data.</text>
</comment>
<feature type="compositionally biased region" description="Acidic residues" evidence="1">
    <location>
        <begin position="33"/>
        <end position="44"/>
    </location>
</feature>
<sequence>MPGPVDVQEFSQSMMVDSAEDAAPESSISSDEYPLEEADSDDDYFPPYLNQLYRSSSDNFTEMESLVHSGSYSGF</sequence>
<organism evidence="2 3">
    <name type="scientific">Blattamonas nauphoetae</name>
    <dbReference type="NCBI Taxonomy" id="2049346"/>
    <lineage>
        <taxon>Eukaryota</taxon>
        <taxon>Metamonada</taxon>
        <taxon>Preaxostyla</taxon>
        <taxon>Oxymonadida</taxon>
        <taxon>Blattamonas</taxon>
    </lineage>
</organism>
<name>A0ABQ9XLF9_9EUKA</name>
<dbReference type="EMBL" id="JARBJD010000098">
    <property type="protein sequence ID" value="KAK2952876.1"/>
    <property type="molecule type" value="Genomic_DNA"/>
</dbReference>
<evidence type="ECO:0000313" key="2">
    <source>
        <dbReference type="EMBL" id="KAK2952876.1"/>
    </source>
</evidence>
<dbReference type="Proteomes" id="UP001281761">
    <property type="component" value="Unassembled WGS sequence"/>
</dbReference>
<keyword evidence="3" id="KW-1185">Reference proteome</keyword>
<reference evidence="2 3" key="1">
    <citation type="journal article" date="2022" name="bioRxiv">
        <title>Genomics of Preaxostyla Flagellates Illuminates Evolutionary Transitions and the Path Towards Mitochondrial Loss.</title>
        <authorList>
            <person name="Novak L.V.F."/>
            <person name="Treitli S.C."/>
            <person name="Pyrih J."/>
            <person name="Halakuc P."/>
            <person name="Pipaliya S.V."/>
            <person name="Vacek V."/>
            <person name="Brzon O."/>
            <person name="Soukal P."/>
            <person name="Eme L."/>
            <person name="Dacks J.B."/>
            <person name="Karnkowska A."/>
            <person name="Elias M."/>
            <person name="Hampl V."/>
        </authorList>
    </citation>
    <scope>NUCLEOTIDE SEQUENCE [LARGE SCALE GENOMIC DNA]</scope>
    <source>
        <strain evidence="2">NAU3</strain>
        <tissue evidence="2">Gut</tissue>
    </source>
</reference>
<feature type="region of interest" description="Disordered" evidence="1">
    <location>
        <begin position="1"/>
        <end position="47"/>
    </location>
</feature>
<evidence type="ECO:0000256" key="1">
    <source>
        <dbReference type="SAM" id="MobiDB-lite"/>
    </source>
</evidence>
<evidence type="ECO:0000313" key="3">
    <source>
        <dbReference type="Proteomes" id="UP001281761"/>
    </source>
</evidence>
<accession>A0ABQ9XLF9</accession>